<accession>A0ABQ6JQ56</accession>
<dbReference type="Proteomes" id="UP001157017">
    <property type="component" value="Unassembled WGS sequence"/>
</dbReference>
<evidence type="ECO:0000313" key="3">
    <source>
        <dbReference type="Proteomes" id="UP001157017"/>
    </source>
</evidence>
<gene>
    <name evidence="2" type="ORF">GCM10025868_40560</name>
</gene>
<proteinExistence type="predicted"/>
<name>A0ABQ6JQ56_9ACTN</name>
<feature type="compositionally biased region" description="Low complexity" evidence="1">
    <location>
        <begin position="139"/>
        <end position="160"/>
    </location>
</feature>
<feature type="compositionally biased region" description="Polar residues" evidence="1">
    <location>
        <begin position="180"/>
        <end position="190"/>
    </location>
</feature>
<dbReference type="EMBL" id="BSUZ01000001">
    <property type="protein sequence ID" value="GMA88806.1"/>
    <property type="molecule type" value="Genomic_DNA"/>
</dbReference>
<reference evidence="3" key="1">
    <citation type="journal article" date="2019" name="Int. J. Syst. Evol. Microbiol.">
        <title>The Global Catalogue of Microorganisms (GCM) 10K type strain sequencing project: providing services to taxonomists for standard genome sequencing and annotation.</title>
        <authorList>
            <consortium name="The Broad Institute Genomics Platform"/>
            <consortium name="The Broad Institute Genome Sequencing Center for Infectious Disease"/>
            <person name="Wu L."/>
            <person name="Ma J."/>
        </authorList>
    </citation>
    <scope>NUCLEOTIDE SEQUENCE [LARGE SCALE GENOMIC DNA]</scope>
    <source>
        <strain evidence="3">NBRC 108730</strain>
    </source>
</reference>
<feature type="region of interest" description="Disordered" evidence="1">
    <location>
        <begin position="124"/>
        <end position="190"/>
    </location>
</feature>
<keyword evidence="3" id="KW-1185">Reference proteome</keyword>
<organism evidence="2 3">
    <name type="scientific">Angustibacter aerolatus</name>
    <dbReference type="NCBI Taxonomy" id="1162965"/>
    <lineage>
        <taxon>Bacteria</taxon>
        <taxon>Bacillati</taxon>
        <taxon>Actinomycetota</taxon>
        <taxon>Actinomycetes</taxon>
        <taxon>Kineosporiales</taxon>
        <taxon>Kineosporiaceae</taxon>
    </lineage>
</organism>
<comment type="caution">
    <text evidence="2">The sequence shown here is derived from an EMBL/GenBank/DDBJ whole genome shotgun (WGS) entry which is preliminary data.</text>
</comment>
<evidence type="ECO:0000313" key="2">
    <source>
        <dbReference type="EMBL" id="GMA88806.1"/>
    </source>
</evidence>
<feature type="compositionally biased region" description="Pro residues" evidence="1">
    <location>
        <begin position="128"/>
        <end position="138"/>
    </location>
</feature>
<protein>
    <submittedName>
        <fullName evidence="2">Uncharacterized protein</fullName>
    </submittedName>
</protein>
<sequence>MVTGKPSDTLLLSEQDTVAGLVGADDADALLTRVSQAARTIAYAVDTTVRRARQAVPSRRFRPGGRRPRLRPLGHGLVEHDGEVVLGPGLRPAEDPVLALRAAATAAQHGLPLSPVTVAHLARDAAPLPHPGPPPPARPCSTCSAPARRSCPSGRRSTSPGSPPAGCPAGRASAHGPSATPCTGTPSTGT</sequence>
<evidence type="ECO:0000256" key="1">
    <source>
        <dbReference type="SAM" id="MobiDB-lite"/>
    </source>
</evidence>